<dbReference type="SUPFAM" id="SSF103473">
    <property type="entry name" value="MFS general substrate transporter"/>
    <property type="match status" value="1"/>
</dbReference>
<keyword evidence="10" id="KW-1185">Reference proteome</keyword>
<accession>A0A3M2LBR0</accession>
<dbReference type="AlphaFoldDB" id="A0A3M2LBR0"/>
<organism evidence="9 10">
    <name type="scientific">Nocardia stercoris</name>
    <dbReference type="NCBI Taxonomy" id="2483361"/>
    <lineage>
        <taxon>Bacteria</taxon>
        <taxon>Bacillati</taxon>
        <taxon>Actinomycetota</taxon>
        <taxon>Actinomycetes</taxon>
        <taxon>Mycobacteriales</taxon>
        <taxon>Nocardiaceae</taxon>
        <taxon>Nocardia</taxon>
    </lineage>
</organism>
<dbReference type="InterPro" id="IPR036259">
    <property type="entry name" value="MFS_trans_sf"/>
</dbReference>
<keyword evidence="6 7" id="KW-0472">Membrane</keyword>
<keyword evidence="2" id="KW-0813">Transport</keyword>
<keyword evidence="3" id="KW-1003">Cell membrane</keyword>
<evidence type="ECO:0000256" key="5">
    <source>
        <dbReference type="ARBA" id="ARBA00022989"/>
    </source>
</evidence>
<evidence type="ECO:0000256" key="1">
    <source>
        <dbReference type="ARBA" id="ARBA00004651"/>
    </source>
</evidence>
<feature type="transmembrane region" description="Helical" evidence="7">
    <location>
        <begin position="405"/>
        <end position="424"/>
    </location>
</feature>
<dbReference type="RefSeq" id="WP_122187582.1">
    <property type="nucleotide sequence ID" value="NZ_RFFH01000003.1"/>
</dbReference>
<dbReference type="InterPro" id="IPR011701">
    <property type="entry name" value="MFS"/>
</dbReference>
<dbReference type="GO" id="GO:0022857">
    <property type="term" value="F:transmembrane transporter activity"/>
    <property type="evidence" value="ECO:0007669"/>
    <property type="project" value="InterPro"/>
</dbReference>
<evidence type="ECO:0000313" key="10">
    <source>
        <dbReference type="Proteomes" id="UP000279275"/>
    </source>
</evidence>
<feature type="transmembrane region" description="Helical" evidence="7">
    <location>
        <begin position="205"/>
        <end position="223"/>
    </location>
</feature>
<feature type="transmembrane region" description="Helical" evidence="7">
    <location>
        <begin position="335"/>
        <end position="354"/>
    </location>
</feature>
<feature type="transmembrane region" description="Helical" evidence="7">
    <location>
        <begin position="110"/>
        <end position="133"/>
    </location>
</feature>
<feature type="transmembrane region" description="Helical" evidence="7">
    <location>
        <begin position="20"/>
        <end position="41"/>
    </location>
</feature>
<dbReference type="Gene3D" id="1.20.1250.20">
    <property type="entry name" value="MFS general substrate transporter like domains"/>
    <property type="match status" value="1"/>
</dbReference>
<feature type="transmembrane region" description="Helical" evidence="7">
    <location>
        <begin position="173"/>
        <end position="193"/>
    </location>
</feature>
<dbReference type="PRINTS" id="PR01036">
    <property type="entry name" value="TCRTETB"/>
</dbReference>
<feature type="transmembrane region" description="Helical" evidence="7">
    <location>
        <begin position="229"/>
        <end position="251"/>
    </location>
</feature>
<dbReference type="PANTHER" id="PTHR42718:SF46">
    <property type="entry name" value="BLR6921 PROTEIN"/>
    <property type="match status" value="1"/>
</dbReference>
<feature type="transmembrane region" description="Helical" evidence="7">
    <location>
        <begin position="271"/>
        <end position="295"/>
    </location>
</feature>
<sequence length="505" mass="50927">MTSSGTATGAGQTRVWGPAIFVVGGLQLLVVLDGTVVALALPRIREAVGLTEAGGNWIITAYVLAFGGLMLPGGRLGDTLGRKRVFVAGVAVFTLSSLLCGLSWNEASLITGRALQGIAAAVASPTAMALIAATYAPGKPRSQAFGIYAALTGIGSVLGLTVGGLLADVSWRLVFLVNVPIGTLVVLGALVYLHESQGHRVSLDGPGALLVTGGVTAAVFAVNEGPAGWGRLVVVVPALLAVVLLVLFVRVERRAVAPILPFSLFRNHSRVSALCSILVMGAIMMSLSVYLAMYLQGILRYSPTQSGLASVPFAVGLAAAAALASNLALRVAPRWLVAAGAVIICAGCLFAAAITTHHPAYFPGIAGSVFVCGFGFGLAFIALTLSVIAGVAVTEIGPITALAQVAQNLGGAAGLVAVGAVVGSHKAALGGPEKIRAGLSDSELYPFAAGYSWAFAGCAVLAAATAVLVLWMRFSPADVAEGQNAQQAASSDGVAVPVSDRPVSA</sequence>
<feature type="transmembrane region" description="Helical" evidence="7">
    <location>
        <begin position="444"/>
        <end position="471"/>
    </location>
</feature>
<dbReference type="Gene3D" id="1.20.1720.10">
    <property type="entry name" value="Multidrug resistance protein D"/>
    <property type="match status" value="1"/>
</dbReference>
<evidence type="ECO:0000256" key="3">
    <source>
        <dbReference type="ARBA" id="ARBA00022475"/>
    </source>
</evidence>
<keyword evidence="5 7" id="KW-1133">Transmembrane helix</keyword>
<gene>
    <name evidence="9" type="ORF">EBN03_09515</name>
</gene>
<comment type="caution">
    <text evidence="9">The sequence shown here is derived from an EMBL/GenBank/DDBJ whole genome shotgun (WGS) entry which is preliminary data.</text>
</comment>
<dbReference type="CDD" id="cd17321">
    <property type="entry name" value="MFS_MMR_MDR_like"/>
    <property type="match status" value="1"/>
</dbReference>
<feature type="domain" description="Major facilitator superfamily (MFS) profile" evidence="8">
    <location>
        <begin position="19"/>
        <end position="477"/>
    </location>
</feature>
<name>A0A3M2LBR0_9NOCA</name>
<evidence type="ECO:0000313" key="9">
    <source>
        <dbReference type="EMBL" id="RMI33385.1"/>
    </source>
</evidence>
<dbReference type="EMBL" id="RFFH01000003">
    <property type="protein sequence ID" value="RMI33385.1"/>
    <property type="molecule type" value="Genomic_DNA"/>
</dbReference>
<feature type="transmembrane region" description="Helical" evidence="7">
    <location>
        <begin position="85"/>
        <end position="104"/>
    </location>
</feature>
<dbReference type="GO" id="GO:0005886">
    <property type="term" value="C:plasma membrane"/>
    <property type="evidence" value="ECO:0007669"/>
    <property type="project" value="UniProtKB-SubCell"/>
</dbReference>
<dbReference type="PANTHER" id="PTHR42718">
    <property type="entry name" value="MAJOR FACILITATOR SUPERFAMILY MULTIDRUG TRANSPORTER MFSC"/>
    <property type="match status" value="1"/>
</dbReference>
<reference evidence="9 10" key="1">
    <citation type="submission" date="2018-10" db="EMBL/GenBank/DDBJ databases">
        <title>Isolation from cow dung.</title>
        <authorList>
            <person name="Ling L."/>
        </authorList>
    </citation>
    <scope>NUCLEOTIDE SEQUENCE [LARGE SCALE GENOMIC DNA]</scope>
    <source>
        <strain evidence="9 10">NEAU-LL90</strain>
    </source>
</reference>
<evidence type="ECO:0000256" key="2">
    <source>
        <dbReference type="ARBA" id="ARBA00022448"/>
    </source>
</evidence>
<dbReference type="OrthoDB" id="4080117at2"/>
<feature type="transmembrane region" description="Helical" evidence="7">
    <location>
        <begin position="360"/>
        <end position="393"/>
    </location>
</feature>
<feature type="transmembrane region" description="Helical" evidence="7">
    <location>
        <begin position="53"/>
        <end position="73"/>
    </location>
</feature>
<evidence type="ECO:0000256" key="7">
    <source>
        <dbReference type="SAM" id="Phobius"/>
    </source>
</evidence>
<dbReference type="InterPro" id="IPR020846">
    <property type="entry name" value="MFS_dom"/>
</dbReference>
<feature type="transmembrane region" description="Helical" evidence="7">
    <location>
        <begin position="307"/>
        <end position="328"/>
    </location>
</feature>
<comment type="subcellular location">
    <subcellularLocation>
        <location evidence="1">Cell membrane</location>
        <topology evidence="1">Multi-pass membrane protein</topology>
    </subcellularLocation>
</comment>
<keyword evidence="4 7" id="KW-0812">Transmembrane</keyword>
<protein>
    <submittedName>
        <fullName evidence="9">MFS transporter</fullName>
    </submittedName>
</protein>
<evidence type="ECO:0000259" key="8">
    <source>
        <dbReference type="PROSITE" id="PS50850"/>
    </source>
</evidence>
<feature type="transmembrane region" description="Helical" evidence="7">
    <location>
        <begin position="145"/>
        <end position="167"/>
    </location>
</feature>
<dbReference type="PROSITE" id="PS50850">
    <property type="entry name" value="MFS"/>
    <property type="match status" value="1"/>
</dbReference>
<evidence type="ECO:0000256" key="4">
    <source>
        <dbReference type="ARBA" id="ARBA00022692"/>
    </source>
</evidence>
<evidence type="ECO:0000256" key="6">
    <source>
        <dbReference type="ARBA" id="ARBA00023136"/>
    </source>
</evidence>
<dbReference type="Pfam" id="PF07690">
    <property type="entry name" value="MFS_1"/>
    <property type="match status" value="1"/>
</dbReference>
<proteinExistence type="predicted"/>
<dbReference type="Proteomes" id="UP000279275">
    <property type="component" value="Unassembled WGS sequence"/>
</dbReference>